<proteinExistence type="predicted"/>
<dbReference type="AlphaFoldDB" id="A0A2J6QH04"/>
<evidence type="ECO:0000313" key="1">
    <source>
        <dbReference type="EMBL" id="PMD25530.1"/>
    </source>
</evidence>
<dbReference type="EMBL" id="KZ613470">
    <property type="protein sequence ID" value="PMD25530.1"/>
    <property type="molecule type" value="Genomic_DNA"/>
</dbReference>
<dbReference type="Proteomes" id="UP000235672">
    <property type="component" value="Unassembled WGS sequence"/>
</dbReference>
<sequence length="185" mass="20512">MSECAHPILPKNRNQDYVLSPETPKGMDVIAGSCLCEEDGSVEEKGEAKRLSNRWRRGVKFGANCNTTTSRGASQVTSPSLALFTGTFNAPPSCLPYSHTRYCGVVRIKLSVISSVSQIRNCCLTFAIHVMDAAIHLAHFFDARHFCSNHTTGTLMLLHRMNTNRKNPLATFYNKGPRCTPFFVI</sequence>
<evidence type="ECO:0000313" key="2">
    <source>
        <dbReference type="Proteomes" id="UP000235672"/>
    </source>
</evidence>
<organism evidence="1 2">
    <name type="scientific">Hyaloscypha hepaticicola</name>
    <dbReference type="NCBI Taxonomy" id="2082293"/>
    <lineage>
        <taxon>Eukaryota</taxon>
        <taxon>Fungi</taxon>
        <taxon>Dikarya</taxon>
        <taxon>Ascomycota</taxon>
        <taxon>Pezizomycotina</taxon>
        <taxon>Leotiomycetes</taxon>
        <taxon>Helotiales</taxon>
        <taxon>Hyaloscyphaceae</taxon>
        <taxon>Hyaloscypha</taxon>
    </lineage>
</organism>
<protein>
    <submittedName>
        <fullName evidence="1">Uncharacterized protein</fullName>
    </submittedName>
</protein>
<accession>A0A2J6QH04</accession>
<keyword evidence="2" id="KW-1185">Reference proteome</keyword>
<name>A0A2J6QH04_9HELO</name>
<reference evidence="1 2" key="1">
    <citation type="submission" date="2016-05" db="EMBL/GenBank/DDBJ databases">
        <title>A degradative enzymes factory behind the ericoid mycorrhizal symbiosis.</title>
        <authorList>
            <consortium name="DOE Joint Genome Institute"/>
            <person name="Martino E."/>
            <person name="Morin E."/>
            <person name="Grelet G."/>
            <person name="Kuo A."/>
            <person name="Kohler A."/>
            <person name="Daghino S."/>
            <person name="Barry K."/>
            <person name="Choi C."/>
            <person name="Cichocki N."/>
            <person name="Clum A."/>
            <person name="Copeland A."/>
            <person name="Hainaut M."/>
            <person name="Haridas S."/>
            <person name="Labutti K."/>
            <person name="Lindquist E."/>
            <person name="Lipzen A."/>
            <person name="Khouja H.-R."/>
            <person name="Murat C."/>
            <person name="Ohm R."/>
            <person name="Olson A."/>
            <person name="Spatafora J."/>
            <person name="Veneault-Fourrey C."/>
            <person name="Henrissat B."/>
            <person name="Grigoriev I."/>
            <person name="Martin F."/>
            <person name="Perotto S."/>
        </authorList>
    </citation>
    <scope>NUCLEOTIDE SEQUENCE [LARGE SCALE GENOMIC DNA]</scope>
    <source>
        <strain evidence="1 2">UAMH 7357</strain>
    </source>
</reference>
<gene>
    <name evidence="1" type="ORF">NA56DRAFT_699466</name>
</gene>